<evidence type="ECO:0000313" key="2">
    <source>
        <dbReference type="EnsemblMetazoa" id="XP_030829278"/>
    </source>
</evidence>
<dbReference type="OrthoDB" id="426210at2759"/>
<dbReference type="PANTHER" id="PTHR33332">
    <property type="entry name" value="REVERSE TRANSCRIPTASE DOMAIN-CONTAINING PROTEIN"/>
    <property type="match status" value="1"/>
</dbReference>
<dbReference type="GeneID" id="115919479"/>
<dbReference type="InParanoid" id="A0A7M7N1L2"/>
<dbReference type="AlphaFoldDB" id="A0A7M7N1L2"/>
<reference evidence="3" key="1">
    <citation type="submission" date="2015-02" db="EMBL/GenBank/DDBJ databases">
        <title>Genome sequencing for Strongylocentrotus purpuratus.</title>
        <authorList>
            <person name="Murali S."/>
            <person name="Liu Y."/>
            <person name="Vee V."/>
            <person name="English A."/>
            <person name="Wang M."/>
            <person name="Skinner E."/>
            <person name="Han Y."/>
            <person name="Muzny D.M."/>
            <person name="Worley K.C."/>
            <person name="Gibbs R.A."/>
        </authorList>
    </citation>
    <scope>NUCLEOTIDE SEQUENCE</scope>
</reference>
<feature type="domain" description="Reverse transcriptase" evidence="1">
    <location>
        <begin position="12"/>
        <end position="127"/>
    </location>
</feature>
<dbReference type="KEGG" id="spu:115919479"/>
<dbReference type="RefSeq" id="XP_030829278.1">
    <property type="nucleotide sequence ID" value="XM_030973418.1"/>
</dbReference>
<evidence type="ECO:0000259" key="1">
    <source>
        <dbReference type="Pfam" id="PF00078"/>
    </source>
</evidence>
<dbReference type="Pfam" id="PF00078">
    <property type="entry name" value="RVT_1"/>
    <property type="match status" value="1"/>
</dbReference>
<dbReference type="Proteomes" id="UP000007110">
    <property type="component" value="Unassembled WGS sequence"/>
</dbReference>
<protein>
    <recommendedName>
        <fullName evidence="1">Reverse transcriptase domain-containing protein</fullName>
    </recommendedName>
</protein>
<accession>A0A7M7N1L2</accession>
<evidence type="ECO:0000313" key="3">
    <source>
        <dbReference type="Proteomes" id="UP000007110"/>
    </source>
</evidence>
<name>A0A7M7N1L2_STRPU</name>
<dbReference type="OMA" id="RHNSEES"/>
<reference evidence="2" key="2">
    <citation type="submission" date="2021-01" db="UniProtKB">
        <authorList>
            <consortium name="EnsemblMetazoa"/>
        </authorList>
    </citation>
    <scope>IDENTIFICATION</scope>
</reference>
<proteinExistence type="predicted"/>
<sequence length="157" mass="17626">MRAISTSHYLIDLLQMIHSNADKPKIITTMVTTDFSKAFDRIDHNIAVLKLLQMNVRPSAVAWIANFLPKRQQSVKYRTTLSDWLEVSAGAPQGTRLGPIIFLAIINEACRRSPSSHWKYVDDLTMLECKKSPSPPNIQSSCCAAERGDPLHGFFVL</sequence>
<dbReference type="InterPro" id="IPR000477">
    <property type="entry name" value="RT_dom"/>
</dbReference>
<dbReference type="EnsemblMetazoa" id="XM_030973418">
    <property type="protein sequence ID" value="XP_030829278"/>
    <property type="gene ID" value="LOC115919479"/>
</dbReference>
<keyword evidence="3" id="KW-1185">Reference proteome</keyword>
<organism evidence="2 3">
    <name type="scientific">Strongylocentrotus purpuratus</name>
    <name type="common">Purple sea urchin</name>
    <dbReference type="NCBI Taxonomy" id="7668"/>
    <lineage>
        <taxon>Eukaryota</taxon>
        <taxon>Metazoa</taxon>
        <taxon>Echinodermata</taxon>
        <taxon>Eleutherozoa</taxon>
        <taxon>Echinozoa</taxon>
        <taxon>Echinoidea</taxon>
        <taxon>Euechinoidea</taxon>
        <taxon>Echinacea</taxon>
        <taxon>Camarodonta</taxon>
        <taxon>Echinidea</taxon>
        <taxon>Strongylocentrotidae</taxon>
        <taxon>Strongylocentrotus</taxon>
    </lineage>
</organism>